<evidence type="ECO:0000313" key="2">
    <source>
        <dbReference type="EMBL" id="MFC2251062.1"/>
    </source>
</evidence>
<name>A0ABV6ZFU6_9HYPH</name>
<evidence type="ECO:0000313" key="3">
    <source>
        <dbReference type="Proteomes" id="UP001595190"/>
    </source>
</evidence>
<dbReference type="RefSeq" id="WP_394311450.1">
    <property type="nucleotide sequence ID" value="NZ_JBHGPK010000005.1"/>
</dbReference>
<dbReference type="Proteomes" id="UP001595190">
    <property type="component" value="Unassembled WGS sequence"/>
</dbReference>
<dbReference type="EMBL" id="JBHGPK010000005">
    <property type="protein sequence ID" value="MFC2251062.1"/>
    <property type="molecule type" value="Genomic_DNA"/>
</dbReference>
<proteinExistence type="predicted"/>
<accession>A0ABV6ZFU6</accession>
<evidence type="ECO:0000256" key="1">
    <source>
        <dbReference type="SAM" id="MobiDB-lite"/>
    </source>
</evidence>
<reference evidence="2 3" key="1">
    <citation type="submission" date="2024-09" db="EMBL/GenBank/DDBJ databases">
        <title>Description of Labrys sedimenti sp. nov., isolated from a diclofenac-degrading enrichment culture, and genome-based reclassification of Labrys portucalensis as a later heterotypic synonym of Labrys neptuniae.</title>
        <authorList>
            <person name="Tancsics A."/>
            <person name="Csepanyi A."/>
        </authorList>
    </citation>
    <scope>NUCLEOTIDE SEQUENCE [LARGE SCALE GENOMIC DNA]</scope>
    <source>
        <strain evidence="2 3">LMG 23412</strain>
    </source>
</reference>
<sequence>MSAPSSTGDPIGLVSGGMSQTHHTKLPPGYICNIFTKNIDISMINRGKKITTI</sequence>
<gene>
    <name evidence="2" type="ORF">ACETRX_15650</name>
</gene>
<feature type="region of interest" description="Disordered" evidence="1">
    <location>
        <begin position="1"/>
        <end position="20"/>
    </location>
</feature>
<protein>
    <submittedName>
        <fullName evidence="2">Uncharacterized protein</fullName>
    </submittedName>
</protein>
<comment type="caution">
    <text evidence="2">The sequence shown here is derived from an EMBL/GenBank/DDBJ whole genome shotgun (WGS) entry which is preliminary data.</text>
</comment>
<organism evidence="2 3">
    <name type="scientific">Labrys neptuniae</name>
    <dbReference type="NCBI Taxonomy" id="376174"/>
    <lineage>
        <taxon>Bacteria</taxon>
        <taxon>Pseudomonadati</taxon>
        <taxon>Pseudomonadota</taxon>
        <taxon>Alphaproteobacteria</taxon>
        <taxon>Hyphomicrobiales</taxon>
        <taxon>Xanthobacteraceae</taxon>
        <taxon>Labrys</taxon>
    </lineage>
</organism>